<evidence type="ECO:0008006" key="4">
    <source>
        <dbReference type="Google" id="ProtNLM"/>
    </source>
</evidence>
<feature type="transmembrane region" description="Helical" evidence="1">
    <location>
        <begin position="288"/>
        <end position="313"/>
    </location>
</feature>
<dbReference type="PANTHER" id="PTHR38434:SF1">
    <property type="entry name" value="BLL2549 PROTEIN"/>
    <property type="match status" value="1"/>
</dbReference>
<feature type="transmembrane region" description="Helical" evidence="1">
    <location>
        <begin position="257"/>
        <end position="276"/>
    </location>
</feature>
<proteinExistence type="predicted"/>
<name>A0A2P2D8I0_9LEPT</name>
<keyword evidence="3" id="KW-1185">Reference proteome</keyword>
<evidence type="ECO:0000256" key="1">
    <source>
        <dbReference type="SAM" id="Phobius"/>
    </source>
</evidence>
<keyword evidence="1" id="KW-1133">Transmembrane helix</keyword>
<feature type="transmembrane region" description="Helical" evidence="1">
    <location>
        <begin position="74"/>
        <end position="92"/>
    </location>
</feature>
<feature type="transmembrane region" description="Helical" evidence="1">
    <location>
        <begin position="183"/>
        <end position="199"/>
    </location>
</feature>
<evidence type="ECO:0000313" key="3">
    <source>
        <dbReference type="Proteomes" id="UP000245206"/>
    </source>
</evidence>
<feature type="transmembrane region" description="Helical" evidence="1">
    <location>
        <begin position="455"/>
        <end position="476"/>
    </location>
</feature>
<evidence type="ECO:0000313" key="2">
    <source>
        <dbReference type="EMBL" id="GBF40933.1"/>
    </source>
</evidence>
<feature type="transmembrane region" description="Helical" evidence="1">
    <location>
        <begin position="482"/>
        <end position="501"/>
    </location>
</feature>
<keyword evidence="1" id="KW-0472">Membrane</keyword>
<feature type="transmembrane region" description="Helical" evidence="1">
    <location>
        <begin position="104"/>
        <end position="121"/>
    </location>
</feature>
<accession>A0A2P2D8I0</accession>
<dbReference type="Proteomes" id="UP000245206">
    <property type="component" value="Unassembled WGS sequence"/>
</dbReference>
<keyword evidence="1" id="KW-0812">Transmembrane</keyword>
<feature type="transmembrane region" description="Helical" evidence="1">
    <location>
        <begin position="508"/>
        <end position="525"/>
    </location>
</feature>
<comment type="caution">
    <text evidence="2">The sequence shown here is derived from an EMBL/GenBank/DDBJ whole genome shotgun (WGS) entry which is preliminary data.</text>
</comment>
<feature type="transmembrane region" description="Helical" evidence="1">
    <location>
        <begin position="159"/>
        <end position="178"/>
    </location>
</feature>
<feature type="transmembrane region" description="Helical" evidence="1">
    <location>
        <begin position="319"/>
        <end position="336"/>
    </location>
</feature>
<feature type="transmembrane region" description="Helical" evidence="1">
    <location>
        <begin position="205"/>
        <end position="222"/>
    </location>
</feature>
<protein>
    <recommendedName>
        <fullName evidence="4">DUF2339 domain-containing protein</fullName>
    </recommendedName>
</protein>
<feature type="transmembrane region" description="Helical" evidence="1">
    <location>
        <begin position="133"/>
        <end position="153"/>
    </location>
</feature>
<dbReference type="RefSeq" id="WP_108958198.1">
    <property type="nucleotide sequence ID" value="NZ_BFAZ01000002.1"/>
</dbReference>
<dbReference type="OrthoDB" id="342768at2"/>
<gene>
    <name evidence="2" type="ORF">LPTSP2_01990</name>
</gene>
<feature type="transmembrane region" description="Helical" evidence="1">
    <location>
        <begin position="397"/>
        <end position="416"/>
    </location>
</feature>
<feature type="transmembrane region" description="Helical" evidence="1">
    <location>
        <begin position="372"/>
        <end position="390"/>
    </location>
</feature>
<dbReference type="AlphaFoldDB" id="A0A2P2D8I0"/>
<dbReference type="Pfam" id="PF10101">
    <property type="entry name" value="DUF2339"/>
    <property type="match status" value="1"/>
</dbReference>
<reference evidence="3" key="1">
    <citation type="journal article" date="2019" name="Microbiol. Immunol.">
        <title>Molecular and phenotypic characterization of Leptospira johnsonii sp. nov., Leptospira ellinghausenii sp. nov. and Leptospira ryugenii sp. nov. isolated from soil and water in Japan.</title>
        <authorList>
            <person name="Masuzawa T."/>
            <person name="Saito M."/>
            <person name="Nakao R."/>
            <person name="Nikaido Y."/>
            <person name="Matsumoto M."/>
            <person name="Ogawa M."/>
            <person name="Yokoyama M."/>
            <person name="Hidaka Y."/>
            <person name="Tomita J."/>
            <person name="Sakakibara K."/>
            <person name="Suzuki K."/>
            <person name="Yasuda S."/>
            <person name="Sato H."/>
            <person name="Yamaguchi M."/>
            <person name="Yoshida S.I."/>
            <person name="Koizumi N."/>
            <person name="Kawamura Y."/>
        </authorList>
    </citation>
    <scope>NUCLEOTIDE SEQUENCE [LARGE SCALE GENOMIC DNA]</scope>
    <source>
        <strain evidence="3">E18</strain>
    </source>
</reference>
<organism evidence="2 3">
    <name type="scientific">Leptospira ellinghausenii</name>
    <dbReference type="NCBI Taxonomy" id="1917822"/>
    <lineage>
        <taxon>Bacteria</taxon>
        <taxon>Pseudomonadati</taxon>
        <taxon>Spirochaetota</taxon>
        <taxon>Spirochaetia</taxon>
        <taxon>Leptospirales</taxon>
        <taxon>Leptospiraceae</taxon>
        <taxon>Leptospira</taxon>
    </lineage>
</organism>
<feature type="transmembrane region" description="Helical" evidence="1">
    <location>
        <begin position="428"/>
        <end position="446"/>
    </location>
</feature>
<dbReference type="InterPro" id="IPR019286">
    <property type="entry name" value="DUF2339_TM"/>
</dbReference>
<feature type="transmembrane region" description="Helical" evidence="1">
    <location>
        <begin position="348"/>
        <end position="366"/>
    </location>
</feature>
<feature type="transmembrane region" description="Helical" evidence="1">
    <location>
        <begin position="229"/>
        <end position="245"/>
    </location>
</feature>
<sequence>MEEKEKKEILSKIQLMEKELFFLKEKVLSLSESKVISKSERFENPKQTPVTEDTKPISIDEGPNWFIQWIGQNLFVKLGVFSLILASIWFFYLAIEEYWINESVRIWIGILSSLPILWYGTKTRESRPYLSPSLLGLGIAVLFSAYFSGYVWYDLYGTETCFVGLILLSLTAVGISYAEKSEVLFGFASLGVFLSPILVSTGQNSYPFLFTYLLIWNLLFFFIRKEMPWKVIPLLILIANHLIFATWAESKLEESKIFFPFIFQLGVYLLFLLREFEVLKRTINENPNLTLVTIGLTLGFGFLQSFWMFGIFYPTLKPFLLTLVLIVFYGIYQRSLRDIELTSDTKKVYDIISLFGLPLIISVIVMGMTGKALAFSLISFAFVVTIAATYSKQLYMYLATFPVWFFALFYIFAFTYRSYNEIPFLNGRFLIFTTGSLYLVLSYWYSRQFSNFSKLFLYTAYPYFLLGNFVEIHLGFPEEKRMFLYTICLIFYGFGTLVIGFQKHIHSIKVAGFVSLALVVAKFYLYDFWNLSLGYRILAGLFLGITLIVTGTFYNRIKKETT</sequence>
<dbReference type="PANTHER" id="PTHR38434">
    <property type="entry name" value="BLL2549 PROTEIN"/>
    <property type="match status" value="1"/>
</dbReference>
<dbReference type="EMBL" id="BFAZ01000002">
    <property type="protein sequence ID" value="GBF40933.1"/>
    <property type="molecule type" value="Genomic_DNA"/>
</dbReference>
<feature type="transmembrane region" description="Helical" evidence="1">
    <location>
        <begin position="537"/>
        <end position="557"/>
    </location>
</feature>